<dbReference type="OrthoDB" id="3371840at2"/>
<dbReference type="Proteomes" id="UP000256486">
    <property type="component" value="Unassembled WGS sequence"/>
</dbReference>
<accession>A0A3E0VQF5</accession>
<dbReference type="EMBL" id="NBWZ01000001">
    <property type="protein sequence ID" value="RFA11087.1"/>
    <property type="molecule type" value="Genomic_DNA"/>
</dbReference>
<keyword evidence="2" id="KW-1185">Reference proteome</keyword>
<proteinExistence type="predicted"/>
<protein>
    <recommendedName>
        <fullName evidence="3">Glycosyl transferase family 1 domain-containing protein</fullName>
    </recommendedName>
</protein>
<dbReference type="Gene3D" id="3.40.50.2000">
    <property type="entry name" value="Glycogen Phosphorylase B"/>
    <property type="match status" value="2"/>
</dbReference>
<dbReference type="PANTHER" id="PTHR12526">
    <property type="entry name" value="GLYCOSYLTRANSFERASE"/>
    <property type="match status" value="1"/>
</dbReference>
<evidence type="ECO:0000313" key="1">
    <source>
        <dbReference type="EMBL" id="RFA11087.1"/>
    </source>
</evidence>
<evidence type="ECO:0000313" key="2">
    <source>
        <dbReference type="Proteomes" id="UP000256486"/>
    </source>
</evidence>
<evidence type="ECO:0008006" key="3">
    <source>
        <dbReference type="Google" id="ProtNLM"/>
    </source>
</evidence>
<name>A0A3E0VQF5_9MICO</name>
<dbReference type="SUPFAM" id="SSF53756">
    <property type="entry name" value="UDP-Glycosyltransferase/glycogen phosphorylase"/>
    <property type="match status" value="1"/>
</dbReference>
<reference evidence="1 2" key="1">
    <citation type="submission" date="2017-04" db="EMBL/GenBank/DDBJ databases">
        <title>Comparative genome analysis of Subtercola boreus.</title>
        <authorList>
            <person name="Cho Y.-J."/>
            <person name="Cho A."/>
            <person name="Kim O.-S."/>
            <person name="Lee J.-I."/>
        </authorList>
    </citation>
    <scope>NUCLEOTIDE SEQUENCE [LARGE SCALE GENOMIC DNA]</scope>
    <source>
        <strain evidence="1 2">K300</strain>
    </source>
</reference>
<gene>
    <name evidence="1" type="ORF">B7R54_04445</name>
</gene>
<comment type="caution">
    <text evidence="1">The sequence shown here is derived from an EMBL/GenBank/DDBJ whole genome shotgun (WGS) entry which is preliminary data.</text>
</comment>
<organism evidence="1 2">
    <name type="scientific">Subtercola boreus</name>
    <dbReference type="NCBI Taxonomy" id="120213"/>
    <lineage>
        <taxon>Bacteria</taxon>
        <taxon>Bacillati</taxon>
        <taxon>Actinomycetota</taxon>
        <taxon>Actinomycetes</taxon>
        <taxon>Micrococcales</taxon>
        <taxon>Microbacteriaceae</taxon>
        <taxon>Subtercola</taxon>
    </lineage>
</organism>
<sequence length="371" mass="40657">MPHVRLYRSLRSAHLERAHLLRPATILYSEKRYDFDDALTAGLDLVEAGPLAGARLLVRSPVRTLEVNEPLMLDSLAASVLALAALRWRRMLGSPRTQVVTYAIGNADPFTPGPSARFRTRVRRRLERALASIVWRRIDRVAFGTSAARQTYEEVFGRRGLPQRAMLIPALPAPAPSPSSGEHPRVDGCVVFLGALSERKGIRVLLGAWPLVRRECPGATLLIMGKGALQAEVLRSATTEAGIDVDIDPGRNRIHDRLDEARVLVLPSQPTATWREQVGLPILEGLSHGLSVVTTTETGLADWLDRNGHYVVSDAGSADELAGQIIRAIRDDRKPADITRDLPWTDGRLAADHWLFDGTVPVPALPRVIAG</sequence>
<dbReference type="AlphaFoldDB" id="A0A3E0VQF5"/>
<dbReference type="CDD" id="cd03801">
    <property type="entry name" value="GT4_PimA-like"/>
    <property type="match status" value="1"/>
</dbReference>
<dbReference type="Pfam" id="PF13692">
    <property type="entry name" value="Glyco_trans_1_4"/>
    <property type="match status" value="1"/>
</dbReference>